<dbReference type="RefSeq" id="WP_115867089.1">
    <property type="nucleotide sequence ID" value="NZ_QREG01000004.1"/>
</dbReference>
<dbReference type="OrthoDB" id="951410at2"/>
<dbReference type="Pfam" id="PF04264">
    <property type="entry name" value="YceI"/>
    <property type="match status" value="1"/>
</dbReference>
<organism evidence="2 3">
    <name type="scientific">Marinoscillum furvescens DSM 4134</name>
    <dbReference type="NCBI Taxonomy" id="1122208"/>
    <lineage>
        <taxon>Bacteria</taxon>
        <taxon>Pseudomonadati</taxon>
        <taxon>Bacteroidota</taxon>
        <taxon>Cytophagia</taxon>
        <taxon>Cytophagales</taxon>
        <taxon>Reichenbachiellaceae</taxon>
        <taxon>Marinoscillum</taxon>
    </lineage>
</organism>
<name>A0A3D9L4Q5_MARFU</name>
<gene>
    <name evidence="2" type="ORF">C7460_10412</name>
</gene>
<dbReference type="Gene3D" id="2.40.128.110">
    <property type="entry name" value="Lipid/polyisoprenoid-binding, YceI-like"/>
    <property type="match status" value="1"/>
</dbReference>
<dbReference type="PANTHER" id="PTHR34406:SF1">
    <property type="entry name" value="PROTEIN YCEI"/>
    <property type="match status" value="1"/>
</dbReference>
<comment type="caution">
    <text evidence="2">The sequence shown here is derived from an EMBL/GenBank/DDBJ whole genome shotgun (WGS) entry which is preliminary data.</text>
</comment>
<proteinExistence type="predicted"/>
<reference evidence="2 3" key="1">
    <citation type="submission" date="2018-07" db="EMBL/GenBank/DDBJ databases">
        <title>Genomic Encyclopedia of Type Strains, Phase IV (KMG-IV): sequencing the most valuable type-strain genomes for metagenomic binning, comparative biology and taxonomic classification.</title>
        <authorList>
            <person name="Goeker M."/>
        </authorList>
    </citation>
    <scope>NUCLEOTIDE SEQUENCE [LARGE SCALE GENOMIC DNA]</scope>
    <source>
        <strain evidence="2 3">DSM 4134</strain>
    </source>
</reference>
<dbReference type="PANTHER" id="PTHR34406">
    <property type="entry name" value="PROTEIN YCEI"/>
    <property type="match status" value="1"/>
</dbReference>
<feature type="domain" description="Lipid/polyisoprenoid-binding YceI-like" evidence="1">
    <location>
        <begin position="22"/>
        <end position="191"/>
    </location>
</feature>
<evidence type="ECO:0000259" key="1">
    <source>
        <dbReference type="SMART" id="SM00867"/>
    </source>
</evidence>
<dbReference type="InterPro" id="IPR036761">
    <property type="entry name" value="TTHA0802/YceI-like_sf"/>
</dbReference>
<dbReference type="InterPro" id="IPR007372">
    <property type="entry name" value="Lipid/polyisoprenoid-bd_YceI"/>
</dbReference>
<accession>A0A3D9L4Q5</accession>
<sequence length="192" mass="21014">MLQTIILALAILLPTSEGTQATYKIDTEASKVSWLGKKVTGQHNGTVQLKSGSFEFEDGKLTGGTFTVDMTTIVSEDLEGEWKQKLEGHLKSDDFFGVEKYPNAVFVIKKAKAQGGGKYEVTGDLTIKGKTETITFPAQLTESGDKVYGLANLTIDRSKFDVRYGSGSFFDDLGDKTIYDNFDLTVNIEATK</sequence>
<dbReference type="EMBL" id="QREG01000004">
    <property type="protein sequence ID" value="REE00993.1"/>
    <property type="molecule type" value="Genomic_DNA"/>
</dbReference>
<dbReference type="SMART" id="SM00867">
    <property type="entry name" value="YceI"/>
    <property type="match status" value="1"/>
</dbReference>
<dbReference type="AlphaFoldDB" id="A0A3D9L4Q5"/>
<evidence type="ECO:0000313" key="3">
    <source>
        <dbReference type="Proteomes" id="UP000256779"/>
    </source>
</evidence>
<protein>
    <submittedName>
        <fullName evidence="2">Polyisoprenoid-binding protein YceI</fullName>
    </submittedName>
</protein>
<dbReference type="SUPFAM" id="SSF101874">
    <property type="entry name" value="YceI-like"/>
    <property type="match status" value="1"/>
</dbReference>
<evidence type="ECO:0000313" key="2">
    <source>
        <dbReference type="EMBL" id="REE00993.1"/>
    </source>
</evidence>
<dbReference type="Proteomes" id="UP000256779">
    <property type="component" value="Unassembled WGS sequence"/>
</dbReference>
<keyword evidence="3" id="KW-1185">Reference proteome</keyword>